<evidence type="ECO:0000313" key="1">
    <source>
        <dbReference type="EMBL" id="MCF0059882.1"/>
    </source>
</evidence>
<dbReference type="EMBL" id="JAJTTC010000001">
    <property type="protein sequence ID" value="MCF0059882.1"/>
    <property type="molecule type" value="Genomic_DNA"/>
</dbReference>
<keyword evidence="2" id="KW-1185">Reference proteome</keyword>
<proteinExistence type="predicted"/>
<dbReference type="Proteomes" id="UP001139000">
    <property type="component" value="Unassembled WGS sequence"/>
</dbReference>
<name>A0A9X1PEY6_9BACT</name>
<sequence>MSKKLSKERVTYRALREEFLSKPENMFCAVYPSIPAEEIHHSRGRGKYLNNVSTWIAVSRIGHIWIHENVLLATERGFIGSRIALVTPLNQE</sequence>
<reference evidence="1" key="1">
    <citation type="submission" date="2021-12" db="EMBL/GenBank/DDBJ databases">
        <title>Novel species in genus Dyadobacter.</title>
        <authorList>
            <person name="Ma C."/>
        </authorList>
    </citation>
    <scope>NUCLEOTIDE SEQUENCE</scope>
    <source>
        <strain evidence="1">LJ419</strain>
    </source>
</reference>
<gene>
    <name evidence="1" type="ORF">LXM26_00145</name>
</gene>
<evidence type="ECO:0000313" key="2">
    <source>
        <dbReference type="Proteomes" id="UP001139000"/>
    </source>
</evidence>
<dbReference type="AlphaFoldDB" id="A0A9X1PEY6"/>
<accession>A0A9X1PEY6</accession>
<dbReference type="RefSeq" id="WP_234652126.1">
    <property type="nucleotide sequence ID" value="NZ_CP094997.1"/>
</dbReference>
<protein>
    <submittedName>
        <fullName evidence="1">Uncharacterized protein</fullName>
    </submittedName>
</protein>
<organism evidence="1 2">
    <name type="scientific">Dyadobacter chenwenxiniae</name>
    <dbReference type="NCBI Taxonomy" id="2906456"/>
    <lineage>
        <taxon>Bacteria</taxon>
        <taxon>Pseudomonadati</taxon>
        <taxon>Bacteroidota</taxon>
        <taxon>Cytophagia</taxon>
        <taxon>Cytophagales</taxon>
        <taxon>Spirosomataceae</taxon>
        <taxon>Dyadobacter</taxon>
    </lineage>
</organism>
<comment type="caution">
    <text evidence="1">The sequence shown here is derived from an EMBL/GenBank/DDBJ whole genome shotgun (WGS) entry which is preliminary data.</text>
</comment>